<dbReference type="GO" id="GO:0016791">
    <property type="term" value="F:phosphatase activity"/>
    <property type="evidence" value="ECO:0007669"/>
    <property type="project" value="TreeGrafter"/>
</dbReference>
<dbReference type="SUPFAM" id="SSF56300">
    <property type="entry name" value="Metallo-dependent phosphatases"/>
    <property type="match status" value="1"/>
</dbReference>
<evidence type="ECO:0000313" key="3">
    <source>
        <dbReference type="Proteomes" id="UP000061660"/>
    </source>
</evidence>
<dbReference type="InterPro" id="IPR004843">
    <property type="entry name" value="Calcineurin-like_PHP"/>
</dbReference>
<dbReference type="InterPro" id="IPR029052">
    <property type="entry name" value="Metallo-depent_PP-like"/>
</dbReference>
<dbReference type="PATRIC" id="fig|162209.4.peg.1832"/>
<dbReference type="GO" id="GO:0008803">
    <property type="term" value="F:bis(5'-nucleosyl)-tetraphosphatase (symmetrical) activity"/>
    <property type="evidence" value="ECO:0007669"/>
    <property type="project" value="TreeGrafter"/>
</dbReference>
<dbReference type="Proteomes" id="UP000061660">
    <property type="component" value="Chromosome"/>
</dbReference>
<dbReference type="PANTHER" id="PTHR42850:SF4">
    <property type="entry name" value="ZINC-DEPENDENT ENDOPOLYPHOSPHATASE"/>
    <property type="match status" value="1"/>
</dbReference>
<evidence type="ECO:0000313" key="2">
    <source>
        <dbReference type="EMBL" id="ALS22103.1"/>
    </source>
</evidence>
<accession>A0A0U2VRI1</accession>
<reference evidence="3" key="1">
    <citation type="submission" date="2015-12" db="EMBL/GenBank/DDBJ databases">
        <title>Complete genome sequences of two moderately thermophilic Paenibacillus species.</title>
        <authorList>
            <person name="Butler R.III."/>
            <person name="Wang J."/>
            <person name="Stark B.C."/>
            <person name="Pombert J.-F."/>
        </authorList>
    </citation>
    <scope>NUCLEOTIDE SEQUENCE [LARGE SCALE GENOMIC DNA]</scope>
    <source>
        <strain evidence="3">32O-Y</strain>
    </source>
</reference>
<gene>
    <name evidence="2" type="ORF">IJ22_17290</name>
</gene>
<dbReference type="PANTHER" id="PTHR42850">
    <property type="entry name" value="METALLOPHOSPHOESTERASE"/>
    <property type="match status" value="1"/>
</dbReference>
<dbReference type="GO" id="GO:0005737">
    <property type="term" value="C:cytoplasm"/>
    <property type="evidence" value="ECO:0007669"/>
    <property type="project" value="TreeGrafter"/>
</dbReference>
<dbReference type="KEGG" id="pnp:IJ22_17290"/>
<dbReference type="CDD" id="cd00144">
    <property type="entry name" value="MPP_PPP_family"/>
    <property type="match status" value="1"/>
</dbReference>
<dbReference type="EMBL" id="CP013652">
    <property type="protein sequence ID" value="ALS22103.1"/>
    <property type="molecule type" value="Genomic_DNA"/>
</dbReference>
<dbReference type="Gene3D" id="3.60.21.10">
    <property type="match status" value="1"/>
</dbReference>
<dbReference type="GO" id="GO:0110154">
    <property type="term" value="P:RNA decapping"/>
    <property type="evidence" value="ECO:0007669"/>
    <property type="project" value="TreeGrafter"/>
</dbReference>
<reference evidence="2 3" key="2">
    <citation type="journal article" date="2016" name="Genome Announc.">
        <title>Complete Genome Sequences of Two Interactive Moderate Thermophiles, Paenibacillus napthalenovorans 32O-Y and Paenibacillus sp. 32O-W.</title>
        <authorList>
            <person name="Butler R.R.III."/>
            <person name="Wang J."/>
            <person name="Stark B.C."/>
            <person name="Pombert J.F."/>
        </authorList>
    </citation>
    <scope>NUCLEOTIDE SEQUENCE [LARGE SCALE GENOMIC DNA]</scope>
    <source>
        <strain evidence="2 3">32O-Y</strain>
    </source>
</reference>
<proteinExistence type="predicted"/>
<feature type="domain" description="Calcineurin-like phosphoesterase" evidence="1">
    <location>
        <begin position="5"/>
        <end position="190"/>
    </location>
</feature>
<dbReference type="STRING" id="162209.IJ22_17290"/>
<evidence type="ECO:0000259" key="1">
    <source>
        <dbReference type="Pfam" id="PF00149"/>
    </source>
</evidence>
<organism evidence="2 3">
    <name type="scientific">Paenibacillus naphthalenovorans</name>
    <dbReference type="NCBI Taxonomy" id="162209"/>
    <lineage>
        <taxon>Bacteria</taxon>
        <taxon>Bacillati</taxon>
        <taxon>Bacillota</taxon>
        <taxon>Bacilli</taxon>
        <taxon>Bacillales</taxon>
        <taxon>Paenibacillaceae</taxon>
        <taxon>Paenibacillus</taxon>
    </lineage>
</organism>
<name>A0A0U2VRI1_9BACL</name>
<protein>
    <submittedName>
        <fullName evidence="2">Metallophosphoesterase</fullName>
    </submittedName>
</protein>
<dbReference type="Pfam" id="PF00149">
    <property type="entry name" value="Metallophos"/>
    <property type="match status" value="1"/>
</dbReference>
<keyword evidence="3" id="KW-1185">Reference proteome</keyword>
<sequence>MKRKLVISDIHGCYEEFNELLALVKYNPSEDRLILLGDYIDRGLKSKEVVEQVKALHEEWGVITLKGNHDQMFLDSLDNQDDSTFLYNGGLDTINSYCGVNWFEDGFTMNRFQEAKQFIQKHYGHHIDFLKSLSYYHEDDEYIYVHAGLNPLYENWKEQPKDNFLWTRDVFLNNPTLVDKTVIFGHTPTINMQETEDIWFTGDKIGIDGGCCFGLQLNCLEINDEDGYKQYYVESKNKRRK</sequence>
<dbReference type="InterPro" id="IPR050126">
    <property type="entry name" value="Ap4A_hydrolase"/>
</dbReference>
<dbReference type="AlphaFoldDB" id="A0A0U2VRI1"/>